<protein>
    <recommendedName>
        <fullName evidence="2">NIPSNAP domain-containing protein</fullName>
    </recommendedName>
</protein>
<feature type="domain" description="NIPSNAP" evidence="2">
    <location>
        <begin position="40"/>
        <end position="139"/>
    </location>
</feature>
<evidence type="ECO:0000256" key="1">
    <source>
        <dbReference type="ARBA" id="ARBA00005291"/>
    </source>
</evidence>
<dbReference type="GO" id="GO:0005739">
    <property type="term" value="C:mitochondrion"/>
    <property type="evidence" value="ECO:0007669"/>
    <property type="project" value="TreeGrafter"/>
</dbReference>
<dbReference type="InterPro" id="IPR012577">
    <property type="entry name" value="NIPSNAP"/>
</dbReference>
<dbReference type="PANTHER" id="PTHR21017">
    <property type="entry name" value="NIPSNAP-RELATED"/>
    <property type="match status" value="1"/>
</dbReference>
<dbReference type="InterPro" id="IPR011008">
    <property type="entry name" value="Dimeric_a/b-barrel"/>
</dbReference>
<comment type="similarity">
    <text evidence="1">Belongs to the NipSnap family.</text>
</comment>
<gene>
    <name evidence="3" type="primary">NIPSNAP3A</name>
</gene>
<dbReference type="GeneTree" id="ENSGT00950000183018"/>
<sequence length="300" mass="34696">MFHLRRHWGTLVASLSRRPPRVEVCASFATGPRQYDGTFYEFRTYIIQPAKMNEFLENTNKHIHLRTAHSELVGYWRQEFGGVMNKVFHIWKYDNFAHRAQVREALAKDKEWQEKYISLNLPFMVQQKNEITYLVPWCKIVKPPKEGVYELVTFQMKPGGPALWGEHFQKAVNTHIQVGYSKLIGVFHTEYGTLNRVHVLWWTETADSRAAGRHRSHEDARVVAAGELGDWVLVQHELLWVQNILSPKVCVALSEAALHSEKTSKFVVQRPEFKPINLPLAGCLSFLIHKLEIISTLLGL</sequence>
<dbReference type="SUPFAM" id="SSF54909">
    <property type="entry name" value="Dimeric alpha+beta barrel"/>
    <property type="match status" value="2"/>
</dbReference>
<dbReference type="AlphaFoldDB" id="A0A4X2LB07"/>
<evidence type="ECO:0000259" key="2">
    <source>
        <dbReference type="Pfam" id="PF07978"/>
    </source>
</evidence>
<dbReference type="FunFam" id="3.30.70.100:FF:000017">
    <property type="entry name" value="Protein NipSnap homolog 3A"/>
    <property type="match status" value="1"/>
</dbReference>
<name>A0A4X2LB07_VOMUR</name>
<keyword evidence="4" id="KW-1185">Reference proteome</keyword>
<dbReference type="Proteomes" id="UP000314987">
    <property type="component" value="Unassembled WGS sequence"/>
</dbReference>
<dbReference type="FunFam" id="3.30.70.100:FF:000019">
    <property type="entry name" value="Protein NipSnap homolog 3A"/>
    <property type="match status" value="1"/>
</dbReference>
<proteinExistence type="inferred from homology"/>
<dbReference type="InterPro" id="IPR051557">
    <property type="entry name" value="NipSnap_domain"/>
</dbReference>
<reference evidence="3" key="2">
    <citation type="submission" date="2025-08" db="UniProtKB">
        <authorList>
            <consortium name="Ensembl"/>
        </authorList>
    </citation>
    <scope>IDENTIFICATION</scope>
</reference>
<dbReference type="GO" id="GO:0000423">
    <property type="term" value="P:mitophagy"/>
    <property type="evidence" value="ECO:0007669"/>
    <property type="project" value="UniProtKB-ARBA"/>
</dbReference>
<dbReference type="Ensembl" id="ENSVURT00010025114.1">
    <property type="protein sequence ID" value="ENSVURP00010022064.1"/>
    <property type="gene ID" value="ENSVURG00010016907.1"/>
</dbReference>
<organism evidence="3 4">
    <name type="scientific">Vombatus ursinus</name>
    <name type="common">Common wombat</name>
    <dbReference type="NCBI Taxonomy" id="29139"/>
    <lineage>
        <taxon>Eukaryota</taxon>
        <taxon>Metazoa</taxon>
        <taxon>Chordata</taxon>
        <taxon>Craniata</taxon>
        <taxon>Vertebrata</taxon>
        <taxon>Euteleostomi</taxon>
        <taxon>Mammalia</taxon>
        <taxon>Metatheria</taxon>
        <taxon>Diprotodontia</taxon>
        <taxon>Vombatidae</taxon>
        <taxon>Vombatus</taxon>
    </lineage>
</organism>
<dbReference type="Pfam" id="PF07978">
    <property type="entry name" value="NIPSNAP"/>
    <property type="match status" value="2"/>
</dbReference>
<feature type="domain" description="NIPSNAP" evidence="2">
    <location>
        <begin position="149"/>
        <end position="223"/>
    </location>
</feature>
<dbReference type="PANTHER" id="PTHR21017:SF19">
    <property type="entry name" value="PROTEIN NIPSNAP HOMOLOG 3B"/>
    <property type="match status" value="1"/>
</dbReference>
<evidence type="ECO:0000313" key="4">
    <source>
        <dbReference type="Proteomes" id="UP000314987"/>
    </source>
</evidence>
<dbReference type="Gene3D" id="3.30.70.100">
    <property type="match status" value="2"/>
</dbReference>
<evidence type="ECO:0000313" key="3">
    <source>
        <dbReference type="Ensembl" id="ENSVURP00010022064.1"/>
    </source>
</evidence>
<reference evidence="3" key="3">
    <citation type="submission" date="2025-09" db="UniProtKB">
        <authorList>
            <consortium name="Ensembl"/>
        </authorList>
    </citation>
    <scope>IDENTIFICATION</scope>
</reference>
<accession>A0A4X2LB07</accession>
<reference evidence="4" key="1">
    <citation type="submission" date="2018-12" db="EMBL/GenBank/DDBJ databases">
        <authorList>
            <person name="Yazar S."/>
        </authorList>
    </citation>
    <scope>NUCLEOTIDE SEQUENCE [LARGE SCALE GENOMIC DNA]</scope>
</reference>
<dbReference type="STRING" id="29139.ENSVURP00010022064"/>